<organism evidence="1 2">
    <name type="scientific">Paenibacillus anseongense</name>
    <dbReference type="NCBI Taxonomy" id="2682845"/>
    <lineage>
        <taxon>Bacteria</taxon>
        <taxon>Bacillati</taxon>
        <taxon>Bacillota</taxon>
        <taxon>Bacilli</taxon>
        <taxon>Bacillales</taxon>
        <taxon>Paenibacillaceae</taxon>
        <taxon>Paenibacillus</taxon>
    </lineage>
</organism>
<dbReference type="SUPFAM" id="SSF56784">
    <property type="entry name" value="HAD-like"/>
    <property type="match status" value="1"/>
</dbReference>
<dbReference type="GO" id="GO:0016787">
    <property type="term" value="F:hydrolase activity"/>
    <property type="evidence" value="ECO:0007669"/>
    <property type="project" value="UniProtKB-KW"/>
</dbReference>
<evidence type="ECO:0000313" key="1">
    <source>
        <dbReference type="EMBL" id="MVQ37407.1"/>
    </source>
</evidence>
<gene>
    <name evidence="1" type="ORF">GON05_22555</name>
</gene>
<dbReference type="Pfam" id="PF08282">
    <property type="entry name" value="Hydrolase_3"/>
    <property type="match status" value="1"/>
</dbReference>
<dbReference type="NCBIfam" id="TIGR00099">
    <property type="entry name" value="Cof-subfamily"/>
    <property type="match status" value="1"/>
</dbReference>
<dbReference type="Proteomes" id="UP000467637">
    <property type="component" value="Unassembled WGS sequence"/>
</dbReference>
<dbReference type="PROSITE" id="PS01229">
    <property type="entry name" value="COF_2"/>
    <property type="match status" value="1"/>
</dbReference>
<protein>
    <submittedName>
        <fullName evidence="1">Cof-type HAD-IIB family hydrolase</fullName>
    </submittedName>
</protein>
<dbReference type="Gene3D" id="3.40.50.1000">
    <property type="entry name" value="HAD superfamily/HAD-like"/>
    <property type="match status" value="1"/>
</dbReference>
<comment type="caution">
    <text evidence="1">The sequence shown here is derived from an EMBL/GenBank/DDBJ whole genome shotgun (WGS) entry which is preliminary data.</text>
</comment>
<evidence type="ECO:0000313" key="2">
    <source>
        <dbReference type="Proteomes" id="UP000467637"/>
    </source>
</evidence>
<dbReference type="Gene3D" id="3.30.1240.10">
    <property type="match status" value="1"/>
</dbReference>
<dbReference type="InterPro" id="IPR006379">
    <property type="entry name" value="HAD-SF_hydro_IIB"/>
</dbReference>
<reference evidence="1 2" key="1">
    <citation type="submission" date="2019-12" db="EMBL/GenBank/DDBJ databases">
        <authorList>
            <person name="Huq M.A."/>
        </authorList>
    </citation>
    <scope>NUCLEOTIDE SEQUENCE [LARGE SCALE GENOMIC DNA]</scope>
    <source>
        <strain evidence="1 2">MAH-34</strain>
    </source>
</reference>
<dbReference type="InterPro" id="IPR000150">
    <property type="entry name" value="Cof"/>
</dbReference>
<dbReference type="PANTHER" id="PTHR10000:SF25">
    <property type="entry name" value="PHOSPHATASE YKRA-RELATED"/>
    <property type="match status" value="1"/>
</dbReference>
<proteinExistence type="predicted"/>
<dbReference type="SFLD" id="SFLDG01140">
    <property type="entry name" value="C2.B:_Phosphomannomutase_and_P"/>
    <property type="match status" value="1"/>
</dbReference>
<keyword evidence="1" id="KW-0378">Hydrolase</keyword>
<name>A0ABW9UB87_9BACL</name>
<dbReference type="EMBL" id="WSEM01000016">
    <property type="protein sequence ID" value="MVQ37407.1"/>
    <property type="molecule type" value="Genomic_DNA"/>
</dbReference>
<dbReference type="PROSITE" id="PS01228">
    <property type="entry name" value="COF_1"/>
    <property type="match status" value="1"/>
</dbReference>
<dbReference type="SFLD" id="SFLDG01144">
    <property type="entry name" value="C2.B.4:_PGP_Like"/>
    <property type="match status" value="1"/>
</dbReference>
<keyword evidence="2" id="KW-1185">Reference proteome</keyword>
<dbReference type="InterPro" id="IPR023214">
    <property type="entry name" value="HAD_sf"/>
</dbReference>
<dbReference type="PANTHER" id="PTHR10000">
    <property type="entry name" value="PHOSPHOSERINE PHOSPHATASE"/>
    <property type="match status" value="1"/>
</dbReference>
<dbReference type="InterPro" id="IPR036412">
    <property type="entry name" value="HAD-like_sf"/>
</dbReference>
<accession>A0ABW9UB87</accession>
<dbReference type="SFLD" id="SFLDS00003">
    <property type="entry name" value="Haloacid_Dehalogenase"/>
    <property type="match status" value="1"/>
</dbReference>
<sequence>MREREKVAATAAAKCKGDPTVYKIVFFDIDGTLVNEEKQVPASTVTAIHQLKQQGIEPVIATGRAPYFIKPLAEQLGIDSYVCLNGGYAVYRGEPLYRRIIAKSSIEALVKLAAKYKHSLVFEGEHQFFTDTEDHPFVTGSVSSLKVDLPGYDPDFWKTNDIYQIFLHCEDTDEHLYEELQTEFKLIRWHQHAIDVLPAGGSKAQGIAALLELVDIKPEEAVAFGDGLNDMEMLSFVGMGIAMGNSHKDLLPYADHVTTHVDEDGVRNGLITAGLL</sequence>
<dbReference type="NCBIfam" id="TIGR01484">
    <property type="entry name" value="HAD-SF-IIB"/>
    <property type="match status" value="1"/>
</dbReference>
<dbReference type="CDD" id="cd07517">
    <property type="entry name" value="HAD_HPP"/>
    <property type="match status" value="1"/>
</dbReference>